<dbReference type="GO" id="GO:0004805">
    <property type="term" value="F:trehalose-phosphatase activity"/>
    <property type="evidence" value="ECO:0007669"/>
    <property type="project" value="UniProtKB-EC"/>
</dbReference>
<comment type="function">
    <text evidence="2 3">Removes the phosphate from trehalose 6-phosphate to produce free trehalose.</text>
</comment>
<accession>A0A3G9IDI8</accession>
<gene>
    <name evidence="4" type="ORF">Back2_13040</name>
</gene>
<dbReference type="EMBL" id="AP019307">
    <property type="protein sequence ID" value="BBH17017.1"/>
    <property type="molecule type" value="Genomic_DNA"/>
</dbReference>
<dbReference type="Gene3D" id="3.40.50.1000">
    <property type="entry name" value="HAD superfamily/HAD-like"/>
    <property type="match status" value="1"/>
</dbReference>
<organism evidence="4 5">
    <name type="scientific">Nocardioides baekrokdamisoli</name>
    <dbReference type="NCBI Taxonomy" id="1804624"/>
    <lineage>
        <taxon>Bacteria</taxon>
        <taxon>Bacillati</taxon>
        <taxon>Actinomycetota</taxon>
        <taxon>Actinomycetes</taxon>
        <taxon>Propionibacteriales</taxon>
        <taxon>Nocardioidaceae</taxon>
        <taxon>Nocardioides</taxon>
    </lineage>
</organism>
<dbReference type="AlphaFoldDB" id="A0A3G9IDI8"/>
<dbReference type="InterPro" id="IPR044651">
    <property type="entry name" value="OTSB-like"/>
</dbReference>
<dbReference type="GO" id="GO:0005992">
    <property type="term" value="P:trehalose biosynthetic process"/>
    <property type="evidence" value="ECO:0007669"/>
    <property type="project" value="UniProtKB-UniPathway"/>
</dbReference>
<evidence type="ECO:0000256" key="2">
    <source>
        <dbReference type="ARBA" id="ARBA00024179"/>
    </source>
</evidence>
<comment type="catalytic activity">
    <reaction evidence="3">
        <text>alpha,alpha-trehalose 6-phosphate + H2O = alpha,alpha-trehalose + phosphate</text>
        <dbReference type="Rhea" id="RHEA:23420"/>
        <dbReference type="ChEBI" id="CHEBI:15377"/>
        <dbReference type="ChEBI" id="CHEBI:16551"/>
        <dbReference type="ChEBI" id="CHEBI:43474"/>
        <dbReference type="ChEBI" id="CHEBI:58429"/>
        <dbReference type="EC" id="3.1.3.12"/>
    </reaction>
</comment>
<evidence type="ECO:0000313" key="4">
    <source>
        <dbReference type="EMBL" id="BBH17017.1"/>
    </source>
</evidence>
<keyword evidence="3" id="KW-0460">Magnesium</keyword>
<comment type="cofactor">
    <cofactor evidence="3">
        <name>Mg(2+)</name>
        <dbReference type="ChEBI" id="CHEBI:18420"/>
    </cofactor>
</comment>
<dbReference type="NCBIfam" id="TIGR00685">
    <property type="entry name" value="T6PP"/>
    <property type="match status" value="1"/>
</dbReference>
<dbReference type="GO" id="GO:0046872">
    <property type="term" value="F:metal ion binding"/>
    <property type="evidence" value="ECO:0007669"/>
    <property type="project" value="UniProtKB-KW"/>
</dbReference>
<dbReference type="InterPro" id="IPR023214">
    <property type="entry name" value="HAD_sf"/>
</dbReference>
<dbReference type="InterPro" id="IPR003337">
    <property type="entry name" value="Trehalose_PPase"/>
</dbReference>
<dbReference type="Pfam" id="PF02358">
    <property type="entry name" value="Trehalose_PPase"/>
    <property type="match status" value="2"/>
</dbReference>
<evidence type="ECO:0000256" key="1">
    <source>
        <dbReference type="ARBA" id="ARBA00022801"/>
    </source>
</evidence>
<dbReference type="EC" id="3.1.3.12" evidence="3"/>
<dbReference type="Gene3D" id="3.30.70.1020">
    <property type="entry name" value="Trehalose-6-phosphate phosphatase related protein, domain 2"/>
    <property type="match status" value="1"/>
</dbReference>
<protein>
    <recommendedName>
        <fullName evidence="3">Trehalose 6-phosphate phosphatase</fullName>
        <ecNumber evidence="3">3.1.3.12</ecNumber>
    </recommendedName>
</protein>
<dbReference type="PANTHER" id="PTHR43768">
    <property type="entry name" value="TREHALOSE 6-PHOSPHATE PHOSPHATASE"/>
    <property type="match status" value="1"/>
</dbReference>
<comment type="similarity">
    <text evidence="3">Belongs to the trehalose phosphatase family.</text>
</comment>
<sequence>MFCSAEAEARYAAFIDAAPGAVVGLDFDGTLAPIVDDPTQAHIHPEAAAALIDLAEAVGTVAIVTGRPARQVLALGALDDLGDTIAARGRRLQIFGQYGAERWDSTHRVIHTPRPPSGLATLERELPRLLRNAGAADAYVEDKGLAVAVHTRRLADPVGAYDRLLPALKELADRHHLVLEPGRAVIEVRSGAADKGRVIKELVRATDAKAVLFVGDDLGDVEALHAVGGFIEQGLAGVRVCVRNPEVSALLSLADVVLEGPDGVISFLRALVEDVRAHASDN</sequence>
<dbReference type="SUPFAM" id="SSF56784">
    <property type="entry name" value="HAD-like"/>
    <property type="match status" value="1"/>
</dbReference>
<name>A0A3G9IDI8_9ACTN</name>
<keyword evidence="5" id="KW-1185">Reference proteome</keyword>
<reference evidence="4 5" key="1">
    <citation type="submission" date="2018-11" db="EMBL/GenBank/DDBJ databases">
        <title>Complete genome sequence of Nocardioides baekrokdamisoli strain KCTC 39748.</title>
        <authorList>
            <person name="Kang S.W."/>
            <person name="Lee K.C."/>
            <person name="Kim K.K."/>
            <person name="Kim J.S."/>
            <person name="Kim D.S."/>
            <person name="Ko S.H."/>
            <person name="Yang S.H."/>
            <person name="Shin Y.K."/>
            <person name="Lee J.S."/>
        </authorList>
    </citation>
    <scope>NUCLEOTIDE SEQUENCE [LARGE SCALE GENOMIC DNA]</scope>
    <source>
        <strain evidence="4 5">KCTC 39748</strain>
    </source>
</reference>
<dbReference type="Proteomes" id="UP000271573">
    <property type="component" value="Chromosome"/>
</dbReference>
<dbReference type="InterPro" id="IPR036412">
    <property type="entry name" value="HAD-like_sf"/>
</dbReference>
<comment type="pathway">
    <text evidence="3">Glycan biosynthesis; trehalose biosynthesis.</text>
</comment>
<dbReference type="UniPathway" id="UPA00299"/>
<dbReference type="KEGG" id="nbe:Back2_13040"/>
<proteinExistence type="inferred from homology"/>
<keyword evidence="3" id="KW-0479">Metal-binding</keyword>
<evidence type="ECO:0000256" key="3">
    <source>
        <dbReference type="RuleBase" id="RU361117"/>
    </source>
</evidence>
<keyword evidence="1 3" id="KW-0378">Hydrolase</keyword>
<evidence type="ECO:0000313" key="5">
    <source>
        <dbReference type="Proteomes" id="UP000271573"/>
    </source>
</evidence>
<dbReference type="PANTHER" id="PTHR43768:SF3">
    <property type="entry name" value="TREHALOSE 6-PHOSPHATE PHOSPHATASE"/>
    <property type="match status" value="1"/>
</dbReference>